<evidence type="ECO:0000256" key="1">
    <source>
        <dbReference type="SAM" id="MobiDB-lite"/>
    </source>
</evidence>
<dbReference type="PANTHER" id="PTHR34996">
    <property type="entry name" value="OS06G0327400 PROTEIN"/>
    <property type="match status" value="1"/>
</dbReference>
<name>A0A7I8LEE4_SPIIN</name>
<gene>
    <name evidence="2" type="ORF">SI8410_14018704</name>
</gene>
<feature type="compositionally biased region" description="Basic and acidic residues" evidence="1">
    <location>
        <begin position="75"/>
        <end position="90"/>
    </location>
</feature>
<feature type="compositionally biased region" description="Basic residues" evidence="1">
    <location>
        <begin position="59"/>
        <end position="72"/>
    </location>
</feature>
<sequence>MGDMSCRCRRGKGFRLNSARFSVLRLRLRLLGLIGLLQRCLQCMKKGTGCGGGGVGDRRSRRSGRRWGKSGSRRGLMEDLRNRGQQEGKLRPPGRSNSFHTEAIADCLEFIKRTSVSVNGGSDGGQ</sequence>
<feature type="region of interest" description="Disordered" evidence="1">
    <location>
        <begin position="49"/>
        <end position="98"/>
    </location>
</feature>
<keyword evidence="3" id="KW-1185">Reference proteome</keyword>
<dbReference type="Proteomes" id="UP000663760">
    <property type="component" value="Chromosome 14"/>
</dbReference>
<dbReference type="EMBL" id="LR746277">
    <property type="protein sequence ID" value="CAA7408026.1"/>
    <property type="molecule type" value="Genomic_DNA"/>
</dbReference>
<protein>
    <submittedName>
        <fullName evidence="2">Uncharacterized protein</fullName>
    </submittedName>
</protein>
<dbReference type="OrthoDB" id="1716893at2759"/>
<reference evidence="2" key="1">
    <citation type="submission" date="2020-02" db="EMBL/GenBank/DDBJ databases">
        <authorList>
            <person name="Scholz U."/>
            <person name="Mascher M."/>
            <person name="Fiebig A."/>
        </authorList>
    </citation>
    <scope>NUCLEOTIDE SEQUENCE</scope>
</reference>
<accession>A0A7I8LEE4</accession>
<evidence type="ECO:0000313" key="3">
    <source>
        <dbReference type="Proteomes" id="UP000663760"/>
    </source>
</evidence>
<dbReference type="PANTHER" id="PTHR34996:SF3">
    <property type="entry name" value="OS06G0327400 PROTEIN"/>
    <property type="match status" value="1"/>
</dbReference>
<organism evidence="2 3">
    <name type="scientific">Spirodela intermedia</name>
    <name type="common">Intermediate duckweed</name>
    <dbReference type="NCBI Taxonomy" id="51605"/>
    <lineage>
        <taxon>Eukaryota</taxon>
        <taxon>Viridiplantae</taxon>
        <taxon>Streptophyta</taxon>
        <taxon>Embryophyta</taxon>
        <taxon>Tracheophyta</taxon>
        <taxon>Spermatophyta</taxon>
        <taxon>Magnoliopsida</taxon>
        <taxon>Liliopsida</taxon>
        <taxon>Araceae</taxon>
        <taxon>Lemnoideae</taxon>
        <taxon>Spirodela</taxon>
    </lineage>
</organism>
<dbReference type="AlphaFoldDB" id="A0A7I8LEE4"/>
<evidence type="ECO:0000313" key="2">
    <source>
        <dbReference type="EMBL" id="CAA7408026.1"/>
    </source>
</evidence>
<proteinExistence type="predicted"/>